<keyword evidence="3 4" id="KW-0975">Bacterial flagellum</keyword>
<keyword evidence="6" id="KW-0969">Cilium</keyword>
<dbReference type="PRINTS" id="PR01006">
    <property type="entry name" value="FLGHOOKFLIE"/>
</dbReference>
<dbReference type="HAMAP" id="MF_00724">
    <property type="entry name" value="FliE"/>
    <property type="match status" value="1"/>
</dbReference>
<keyword evidence="6" id="KW-0966">Cell projection</keyword>
<dbReference type="RefSeq" id="WP_075082136.1">
    <property type="nucleotide sequence ID" value="NZ_CP042912.1"/>
</dbReference>
<protein>
    <recommendedName>
        <fullName evidence="4">Flagellar hook-basal body complex protein FliE</fullName>
    </recommendedName>
</protein>
<evidence type="ECO:0000256" key="2">
    <source>
        <dbReference type="ARBA" id="ARBA00009272"/>
    </source>
</evidence>
<proteinExistence type="inferred from homology"/>
<keyword evidence="6" id="KW-0282">Flagellum</keyword>
<evidence type="ECO:0000313" key="6">
    <source>
        <dbReference type="EMBL" id="QEG23373.1"/>
    </source>
</evidence>
<dbReference type="InterPro" id="IPR001624">
    <property type="entry name" value="FliE"/>
</dbReference>
<dbReference type="EMBL" id="CP042912">
    <property type="protein sequence ID" value="QEG23373.1"/>
    <property type="molecule type" value="Genomic_DNA"/>
</dbReference>
<keyword evidence="7" id="KW-1185">Reference proteome</keyword>
<comment type="subcellular location">
    <subcellularLocation>
        <location evidence="1 4">Bacterial flagellum basal body</location>
    </subcellularLocation>
</comment>
<gene>
    <name evidence="4" type="primary">fliE</name>
    <name evidence="6" type="ORF">MFFC18_32710</name>
</gene>
<dbReference type="KEGG" id="mff:MFFC18_32710"/>
<dbReference type="GO" id="GO:0071973">
    <property type="term" value="P:bacterial-type flagellum-dependent cell motility"/>
    <property type="evidence" value="ECO:0007669"/>
    <property type="project" value="InterPro"/>
</dbReference>
<reference evidence="6 7" key="1">
    <citation type="submission" date="2019-08" db="EMBL/GenBank/DDBJ databases">
        <title>Deep-cultivation of Planctomycetes and their phenomic and genomic characterization uncovers novel biology.</title>
        <authorList>
            <person name="Wiegand S."/>
            <person name="Jogler M."/>
            <person name="Boedeker C."/>
            <person name="Pinto D."/>
            <person name="Vollmers J."/>
            <person name="Rivas-Marin E."/>
            <person name="Kohn T."/>
            <person name="Peeters S.H."/>
            <person name="Heuer A."/>
            <person name="Rast P."/>
            <person name="Oberbeckmann S."/>
            <person name="Bunk B."/>
            <person name="Jeske O."/>
            <person name="Meyerdierks A."/>
            <person name="Storesund J.E."/>
            <person name="Kallscheuer N."/>
            <person name="Luecker S."/>
            <person name="Lage O.M."/>
            <person name="Pohl T."/>
            <person name="Merkel B.J."/>
            <person name="Hornburger P."/>
            <person name="Mueller R.-W."/>
            <person name="Bruemmer F."/>
            <person name="Labrenz M."/>
            <person name="Spormann A.M."/>
            <person name="Op den Camp H."/>
            <person name="Overmann J."/>
            <person name="Amann R."/>
            <person name="Jetten M.S.M."/>
            <person name="Mascher T."/>
            <person name="Medema M.H."/>
            <person name="Devos D.P."/>
            <person name="Kaster A.-K."/>
            <person name="Ovreas L."/>
            <person name="Rohde M."/>
            <person name="Galperin M.Y."/>
            <person name="Jogler C."/>
        </authorList>
    </citation>
    <scope>NUCLEOTIDE SEQUENCE [LARGE SCALE GENOMIC DNA]</scope>
    <source>
        <strain evidence="6 7">FC18</strain>
    </source>
</reference>
<dbReference type="GO" id="GO:0005198">
    <property type="term" value="F:structural molecule activity"/>
    <property type="evidence" value="ECO:0007669"/>
    <property type="project" value="InterPro"/>
</dbReference>
<dbReference type="STRING" id="980251.GCA_001642875_02803"/>
<evidence type="ECO:0000256" key="5">
    <source>
        <dbReference type="SAM" id="MobiDB-lite"/>
    </source>
</evidence>
<feature type="region of interest" description="Disordered" evidence="5">
    <location>
        <begin position="1"/>
        <end position="34"/>
    </location>
</feature>
<evidence type="ECO:0000256" key="4">
    <source>
        <dbReference type="HAMAP-Rule" id="MF_00724"/>
    </source>
</evidence>
<evidence type="ECO:0000313" key="7">
    <source>
        <dbReference type="Proteomes" id="UP000322214"/>
    </source>
</evidence>
<dbReference type="Pfam" id="PF02049">
    <property type="entry name" value="FliE"/>
    <property type="match status" value="1"/>
</dbReference>
<evidence type="ECO:0000256" key="3">
    <source>
        <dbReference type="ARBA" id="ARBA00023143"/>
    </source>
</evidence>
<dbReference type="AlphaFoldDB" id="A0A5B9PM49"/>
<dbReference type="Proteomes" id="UP000322214">
    <property type="component" value="Chromosome"/>
</dbReference>
<evidence type="ECO:0000256" key="1">
    <source>
        <dbReference type="ARBA" id="ARBA00004117"/>
    </source>
</evidence>
<dbReference type="GO" id="GO:0009425">
    <property type="term" value="C:bacterial-type flagellum basal body"/>
    <property type="evidence" value="ECO:0007669"/>
    <property type="project" value="UniProtKB-SubCell"/>
</dbReference>
<dbReference type="PANTHER" id="PTHR34653:SF1">
    <property type="entry name" value="FLAGELLAR HOOK-BASAL BODY COMPLEX PROTEIN FLIE"/>
    <property type="match status" value="1"/>
</dbReference>
<comment type="similarity">
    <text evidence="2 4">Belongs to the FliE family.</text>
</comment>
<dbReference type="GO" id="GO:0003774">
    <property type="term" value="F:cytoskeletal motor activity"/>
    <property type="evidence" value="ECO:0007669"/>
    <property type="project" value="InterPro"/>
</dbReference>
<dbReference type="PANTHER" id="PTHR34653">
    <property type="match status" value="1"/>
</dbReference>
<dbReference type="OrthoDB" id="285952at2"/>
<name>A0A5B9PM49_9BACT</name>
<sequence length="106" mass="11346">MNPVSPIPPISGFGNVNPIQPSGVAPAGNDSVKESGGSNLFKGFLESANLDQQSSDQAVKDLVEGKAGSVQEVVMAVAKAEMSFQLFMEIRNHLIDSYNELMRMSF</sequence>
<organism evidence="6 7">
    <name type="scientific">Mariniblastus fucicola</name>
    <dbReference type="NCBI Taxonomy" id="980251"/>
    <lineage>
        <taxon>Bacteria</taxon>
        <taxon>Pseudomonadati</taxon>
        <taxon>Planctomycetota</taxon>
        <taxon>Planctomycetia</taxon>
        <taxon>Pirellulales</taxon>
        <taxon>Pirellulaceae</taxon>
        <taxon>Mariniblastus</taxon>
    </lineage>
</organism>
<accession>A0A5B9PM49</accession>